<dbReference type="EMBL" id="JARIHO010000062">
    <property type="protein sequence ID" value="KAJ7315395.1"/>
    <property type="molecule type" value="Genomic_DNA"/>
</dbReference>
<feature type="compositionally biased region" description="Low complexity" evidence="1">
    <location>
        <begin position="495"/>
        <end position="517"/>
    </location>
</feature>
<protein>
    <submittedName>
        <fullName evidence="2">Uncharacterized protein</fullName>
    </submittedName>
</protein>
<name>A0AAD6ZBV0_9AGAR</name>
<evidence type="ECO:0000313" key="2">
    <source>
        <dbReference type="EMBL" id="KAJ7315395.1"/>
    </source>
</evidence>
<sequence>MDPIYLQDGLGNLLTPIWSMKDSVQFCSVLTSPAAIAPRILQYSDPVPQLLDTSTPKAVLHDLDFTVHAVWYSSKQHWLGWIPKGEPPSTPYETEAPLDLLEICFRRGYVPTVDEFYDAYDSDHQISPVERVAGCRLDSGWVQEAIYLGDRLHAISSTLAETSEFYCRGPPANRVGDVPDPIDTRAIEIVFSNDAEAQEAASKVKRGLLSLLGFLSWMLSVVQLKETKLSAVDQRYLQQLRLDERAKVGAVFNLTRDQHEMNFPHWANNGVGFHYAWTEAEAKNQRFLRFSPEYYEEVSRLREASKGRDDYELENLPSYPRWKDALEGSDWIGQNLRAGKMGVVESRFAPTMKYGIVDRHLYGARPLVNWATIRVYAERFKALIREGERETVCTFFRNNPVHQDEPAYGRPPLRHRFALSDFALQEVGETVPDQSRYYESNTIVREQVKNLYAPRADHPFNSFNGGPALEIPAGASSFARGRESGRASRRGRTCSPGSSAGGPIPSSRRPSRPASRSSRNDRGGTEIQGNWARAVAGLRRRSSRSLSPPRREGKDKRRQARSLSSARSHDSAEEDDWFQEEFKSAAGSPAGNEDDNMGVDAFTLKQDETPFDDPIDSVTTWTSKYRTHKEAVDALAEWAPSVMEYEPKKPAYDPLSWNTNWLDKAYFVAEDLRTVARLKALCALFPDELDNMQVVLEYALRFGMPFELYTKMQDAGEFRSYQLSTLAMNTLPSVYNMGYADQIMTWAGASDASQFGIYMGSIYQLLQKPNAIAFIAKGGVCKFVAELFAPDLVYRFRFGDLASRYPNSEKGKLRA</sequence>
<organism evidence="2 3">
    <name type="scientific">Mycena albidolilacea</name>
    <dbReference type="NCBI Taxonomy" id="1033008"/>
    <lineage>
        <taxon>Eukaryota</taxon>
        <taxon>Fungi</taxon>
        <taxon>Dikarya</taxon>
        <taxon>Basidiomycota</taxon>
        <taxon>Agaricomycotina</taxon>
        <taxon>Agaricomycetes</taxon>
        <taxon>Agaricomycetidae</taxon>
        <taxon>Agaricales</taxon>
        <taxon>Marasmiineae</taxon>
        <taxon>Mycenaceae</taxon>
        <taxon>Mycena</taxon>
    </lineage>
</organism>
<accession>A0AAD6ZBV0</accession>
<evidence type="ECO:0000256" key="1">
    <source>
        <dbReference type="SAM" id="MobiDB-lite"/>
    </source>
</evidence>
<proteinExistence type="predicted"/>
<reference evidence="2" key="1">
    <citation type="submission" date="2023-03" db="EMBL/GenBank/DDBJ databases">
        <title>Massive genome expansion in bonnet fungi (Mycena s.s.) driven by repeated elements and novel gene families across ecological guilds.</title>
        <authorList>
            <consortium name="Lawrence Berkeley National Laboratory"/>
            <person name="Harder C.B."/>
            <person name="Miyauchi S."/>
            <person name="Viragh M."/>
            <person name="Kuo A."/>
            <person name="Thoen E."/>
            <person name="Andreopoulos B."/>
            <person name="Lu D."/>
            <person name="Skrede I."/>
            <person name="Drula E."/>
            <person name="Henrissat B."/>
            <person name="Morin E."/>
            <person name="Kohler A."/>
            <person name="Barry K."/>
            <person name="LaButti K."/>
            <person name="Morin E."/>
            <person name="Salamov A."/>
            <person name="Lipzen A."/>
            <person name="Mereny Z."/>
            <person name="Hegedus B."/>
            <person name="Baldrian P."/>
            <person name="Stursova M."/>
            <person name="Weitz H."/>
            <person name="Taylor A."/>
            <person name="Grigoriev I.V."/>
            <person name="Nagy L.G."/>
            <person name="Martin F."/>
            <person name="Kauserud H."/>
        </authorList>
    </citation>
    <scope>NUCLEOTIDE SEQUENCE</scope>
    <source>
        <strain evidence="2">CBHHK002</strain>
    </source>
</reference>
<dbReference type="AlphaFoldDB" id="A0AAD6ZBV0"/>
<gene>
    <name evidence="2" type="ORF">DFH08DRAFT_1040110</name>
</gene>
<dbReference type="Proteomes" id="UP001218218">
    <property type="component" value="Unassembled WGS sequence"/>
</dbReference>
<comment type="caution">
    <text evidence="2">The sequence shown here is derived from an EMBL/GenBank/DDBJ whole genome shotgun (WGS) entry which is preliminary data.</text>
</comment>
<keyword evidence="3" id="KW-1185">Reference proteome</keyword>
<evidence type="ECO:0000313" key="3">
    <source>
        <dbReference type="Proteomes" id="UP001218218"/>
    </source>
</evidence>
<feature type="region of interest" description="Disordered" evidence="1">
    <location>
        <begin position="478"/>
        <end position="577"/>
    </location>
</feature>